<gene>
    <name evidence="3" type="ORF">KY084_01035</name>
</gene>
<dbReference type="Proteomes" id="UP001197214">
    <property type="component" value="Unassembled WGS sequence"/>
</dbReference>
<evidence type="ECO:0000313" key="4">
    <source>
        <dbReference type="Proteomes" id="UP001197214"/>
    </source>
</evidence>
<protein>
    <submittedName>
        <fullName evidence="3">Zinc transporter ZntB</fullName>
    </submittedName>
</protein>
<accession>A0ABS6XGX7</accession>
<sequence length="328" mass="36654">MLVPDRDTGLIFARVIDGKGGARPIDWAEAGQWSAAPGETLWMHLDRTVESVDDWLRDELGISEATVEALVSNQTRPRAFREGDTLIAVLRGINFNPGAEPEDMVTLQIWAKADRVITLRRRILQAPRDVLDQLHRGAGPSSAGDLVTEIVEQLVATMGGSIVDMNERIDELEEDEDDLDVEEVLDVIATIRRNCLGLKRHMSPQHEALMQIARDPPNWMSDANSRDIRETIDRLKRYLEDIDVSKESVLVLQDDINNRAANRSNHTMYMLSIVAAIFLPLSFVTGLLGINVGGLPGVHDPDAFWVTVAILAGLLGIQLMLFRRLRWL</sequence>
<comment type="subcellular location">
    <subcellularLocation>
        <location evidence="1">Cell membrane</location>
        <topology evidence="1">Multi-pass membrane protein</topology>
    </subcellularLocation>
</comment>
<proteinExistence type="predicted"/>
<dbReference type="CDD" id="cd12833">
    <property type="entry name" value="ZntB-like_1"/>
    <property type="match status" value="1"/>
</dbReference>
<name>A0ABS6XGX7_9SPHN</name>
<comment type="caution">
    <text evidence="3">The sequence shown here is derived from an EMBL/GenBank/DDBJ whole genome shotgun (WGS) entry which is preliminary data.</text>
</comment>
<reference evidence="3 4" key="1">
    <citation type="submission" date="2021-07" db="EMBL/GenBank/DDBJ databases">
        <title>Stakelama flava sp. nov., a novel endophytic bacterium isolated from branch of Kandelia candel.</title>
        <authorList>
            <person name="Tuo L."/>
        </authorList>
    </citation>
    <scope>NUCLEOTIDE SEQUENCE [LARGE SCALE GENOMIC DNA]</scope>
    <source>
        <strain evidence="3 4">CBK3Z-3</strain>
    </source>
</reference>
<keyword evidence="2" id="KW-0472">Membrane</keyword>
<keyword evidence="4" id="KW-1185">Reference proteome</keyword>
<feature type="transmembrane region" description="Helical" evidence="2">
    <location>
        <begin position="303"/>
        <end position="322"/>
    </location>
</feature>
<dbReference type="PANTHER" id="PTHR46494">
    <property type="entry name" value="CORA FAMILY METAL ION TRANSPORTER (EUROFUNG)"/>
    <property type="match status" value="1"/>
</dbReference>
<dbReference type="EMBL" id="JAHWZX010000001">
    <property type="protein sequence ID" value="MBW4329462.1"/>
    <property type="molecule type" value="Genomic_DNA"/>
</dbReference>
<dbReference type="Pfam" id="PF01544">
    <property type="entry name" value="CorA"/>
    <property type="match status" value="1"/>
</dbReference>
<feature type="transmembrane region" description="Helical" evidence="2">
    <location>
        <begin position="269"/>
        <end position="291"/>
    </location>
</feature>
<evidence type="ECO:0000256" key="1">
    <source>
        <dbReference type="ARBA" id="ARBA00004651"/>
    </source>
</evidence>
<keyword evidence="2" id="KW-0812">Transmembrane</keyword>
<evidence type="ECO:0000256" key="2">
    <source>
        <dbReference type="SAM" id="Phobius"/>
    </source>
</evidence>
<dbReference type="PANTHER" id="PTHR46494:SF3">
    <property type="entry name" value="ZINC TRANSPORT PROTEIN ZNTB"/>
    <property type="match status" value="1"/>
</dbReference>
<evidence type="ECO:0000313" key="3">
    <source>
        <dbReference type="EMBL" id="MBW4329462.1"/>
    </source>
</evidence>
<organism evidence="3 4">
    <name type="scientific">Stakelama flava</name>
    <dbReference type="NCBI Taxonomy" id="2860338"/>
    <lineage>
        <taxon>Bacteria</taxon>
        <taxon>Pseudomonadati</taxon>
        <taxon>Pseudomonadota</taxon>
        <taxon>Alphaproteobacteria</taxon>
        <taxon>Sphingomonadales</taxon>
        <taxon>Sphingomonadaceae</taxon>
        <taxon>Stakelama</taxon>
    </lineage>
</organism>
<keyword evidence="2" id="KW-1133">Transmembrane helix</keyword>
<dbReference type="InterPro" id="IPR002523">
    <property type="entry name" value="MgTranspt_CorA/ZnTranspt_ZntB"/>
</dbReference>